<gene>
    <name evidence="2" type="ORF">J2T57_003916</name>
</gene>
<dbReference type="Pfam" id="PF01425">
    <property type="entry name" value="Amidase"/>
    <property type="match status" value="1"/>
</dbReference>
<comment type="caution">
    <text evidence="2">The sequence shown here is derived from an EMBL/GenBank/DDBJ whole genome shotgun (WGS) entry which is preliminary data.</text>
</comment>
<dbReference type="GO" id="GO:0012505">
    <property type="term" value="C:endomembrane system"/>
    <property type="evidence" value="ECO:0007669"/>
    <property type="project" value="TreeGrafter"/>
</dbReference>
<reference evidence="2" key="1">
    <citation type="submission" date="2022-03" db="EMBL/GenBank/DDBJ databases">
        <title>Genomic Encyclopedia of Type Strains, Phase III (KMG-III): the genomes of soil and plant-associated and newly described type strains.</title>
        <authorList>
            <person name="Whitman W."/>
        </authorList>
    </citation>
    <scope>NUCLEOTIDE SEQUENCE</scope>
    <source>
        <strain evidence="2">ANL 6-2</strain>
    </source>
</reference>
<organism evidence="2 3">
    <name type="scientific">Natronocella acetinitrilica</name>
    <dbReference type="NCBI Taxonomy" id="414046"/>
    <lineage>
        <taxon>Bacteria</taxon>
        <taxon>Pseudomonadati</taxon>
        <taxon>Pseudomonadota</taxon>
        <taxon>Gammaproteobacteria</taxon>
        <taxon>Chromatiales</taxon>
        <taxon>Ectothiorhodospiraceae</taxon>
        <taxon>Natronocella</taxon>
    </lineage>
</organism>
<dbReference type="SUPFAM" id="SSF75304">
    <property type="entry name" value="Amidase signature (AS) enzymes"/>
    <property type="match status" value="1"/>
</dbReference>
<dbReference type="GO" id="GO:0004040">
    <property type="term" value="F:amidase activity"/>
    <property type="evidence" value="ECO:0007669"/>
    <property type="project" value="UniProtKB-EC"/>
</dbReference>
<dbReference type="PANTHER" id="PTHR43372:SF4">
    <property type="entry name" value="FATTY-ACID AMIDE HYDROLASE 2"/>
    <property type="match status" value="1"/>
</dbReference>
<evidence type="ECO:0000313" key="3">
    <source>
        <dbReference type="Proteomes" id="UP001205843"/>
    </source>
</evidence>
<name>A0AAE3KDU9_9GAMM</name>
<dbReference type="Gene3D" id="3.90.1300.10">
    <property type="entry name" value="Amidase signature (AS) domain"/>
    <property type="match status" value="1"/>
</dbReference>
<dbReference type="InterPro" id="IPR036928">
    <property type="entry name" value="AS_sf"/>
</dbReference>
<protein>
    <submittedName>
        <fullName evidence="2">Amidase</fullName>
        <ecNumber evidence="2">3.5.1.4</ecNumber>
    </submittedName>
</protein>
<dbReference type="EC" id="3.5.1.4" evidence="2"/>
<evidence type="ECO:0000259" key="1">
    <source>
        <dbReference type="Pfam" id="PF01425"/>
    </source>
</evidence>
<dbReference type="PANTHER" id="PTHR43372">
    <property type="entry name" value="FATTY-ACID AMIDE HYDROLASE"/>
    <property type="match status" value="1"/>
</dbReference>
<feature type="domain" description="Amidase" evidence="1">
    <location>
        <begin position="28"/>
        <end position="464"/>
    </location>
</feature>
<keyword evidence="3" id="KW-1185">Reference proteome</keyword>
<dbReference type="InterPro" id="IPR052739">
    <property type="entry name" value="FAAH2"/>
</dbReference>
<dbReference type="AlphaFoldDB" id="A0AAE3KDU9"/>
<keyword evidence="2" id="KW-0378">Hydrolase</keyword>
<dbReference type="InterPro" id="IPR023631">
    <property type="entry name" value="Amidase_dom"/>
</dbReference>
<dbReference type="RefSeq" id="WP_253483748.1">
    <property type="nucleotide sequence ID" value="NZ_JALJXV010000011.1"/>
</dbReference>
<dbReference type="EMBL" id="JALJXV010000011">
    <property type="protein sequence ID" value="MCP1676743.1"/>
    <property type="molecule type" value="Genomic_DNA"/>
</dbReference>
<proteinExistence type="predicted"/>
<dbReference type="Proteomes" id="UP001205843">
    <property type="component" value="Unassembled WGS sequence"/>
</dbReference>
<accession>A0AAE3KDU9</accession>
<evidence type="ECO:0000313" key="2">
    <source>
        <dbReference type="EMBL" id="MCP1676743.1"/>
    </source>
</evidence>
<sequence length="484" mass="52103">MTTSAARPTARELIQRIADGELAARDNLAQFLARMDKHNPVLNAVIHDGRDRAKAIAEQIDADLAAGRPVGRLAGLVMTIKDSFDVEGWPTTFGLEHLKDNVAERTSDVVSRLEAEGALIVGKTNVPPLLRDWQSGNPIHGHTRNPWNTDLSPGGSSGGAAAAVAAGLCSAEIGSDIGGSIRIPAHYCGICGHKPSNGVVSMIGHQLPGTYGSSAMVSAGPLAANVDDMALLLDVVAGADSRNAPAWRLELPPARITTIGDFRVGILDNAPTAPVDGAYRAVIGALGERLRQAGASVTEGPFRELDTTHLHDLFIRILRAMAVDGLSDPEFSALIAQVERTPRDDQSYVAATNRAMVQRHRDWRRARQEVGRLKHDMRVLFRQIDVLLMPAAVSAAFPIDFDRPREERTLLIDGVERDYNEQLLWAALPVLAELPATLIPIGLQDNGLPVGVQVVGEYLDDRTCIAFAREVERLVGVFSPPGYD</sequence>